<dbReference type="GO" id="GO:0005576">
    <property type="term" value="C:extracellular region"/>
    <property type="evidence" value="ECO:0007669"/>
    <property type="project" value="UniProtKB-SubCell"/>
</dbReference>
<evidence type="ECO:0000313" key="18">
    <source>
        <dbReference type="Proteomes" id="UP000030746"/>
    </source>
</evidence>
<keyword evidence="9 13" id="KW-0482">Metalloprotease</keyword>
<dbReference type="PANTHER" id="PTHR10127:SF780">
    <property type="entry name" value="METALLOENDOPEPTIDASE"/>
    <property type="match status" value="1"/>
</dbReference>
<dbReference type="FunFam" id="3.40.390.10:FF:000028">
    <property type="entry name" value="Zinc metalloproteinase"/>
    <property type="match status" value="1"/>
</dbReference>
<dbReference type="SMART" id="SM00209">
    <property type="entry name" value="TSP1"/>
    <property type="match status" value="1"/>
</dbReference>
<dbReference type="MEROPS" id="M12.012"/>
<feature type="active site" evidence="13">
    <location>
        <position position="232"/>
    </location>
</feature>
<dbReference type="InterPro" id="IPR006026">
    <property type="entry name" value="Peptidase_Metallo"/>
</dbReference>
<dbReference type="Pfam" id="PF00431">
    <property type="entry name" value="CUB"/>
    <property type="match status" value="1"/>
</dbReference>
<evidence type="ECO:0000256" key="6">
    <source>
        <dbReference type="ARBA" id="ARBA00022729"/>
    </source>
</evidence>
<dbReference type="SUPFAM" id="SSF55486">
    <property type="entry name" value="Metalloproteases ('zincins'), catalytic domain"/>
    <property type="match status" value="1"/>
</dbReference>
<dbReference type="Gene3D" id="2.60.120.290">
    <property type="entry name" value="Spermadhesin, CUB domain"/>
    <property type="match status" value="1"/>
</dbReference>
<evidence type="ECO:0000256" key="10">
    <source>
        <dbReference type="ARBA" id="ARBA00023157"/>
    </source>
</evidence>
<evidence type="ECO:0000256" key="9">
    <source>
        <dbReference type="ARBA" id="ARBA00023049"/>
    </source>
</evidence>
<keyword evidence="11" id="KW-0325">Glycoprotein</keyword>
<dbReference type="HOGENOM" id="CLU_017286_1_3_1"/>
<dbReference type="RefSeq" id="XP_009063259.1">
    <property type="nucleotide sequence ID" value="XM_009065011.1"/>
</dbReference>
<keyword evidence="4 13" id="KW-0645">Protease</keyword>
<evidence type="ECO:0000256" key="11">
    <source>
        <dbReference type="ARBA" id="ARBA00023180"/>
    </source>
</evidence>
<keyword evidence="18" id="KW-1185">Reference proteome</keyword>
<comment type="cofactor">
    <cofactor evidence="13 14">
        <name>Zn(2+)</name>
        <dbReference type="ChEBI" id="CHEBI:29105"/>
    </cofactor>
    <text evidence="13 14">Binds 1 zinc ion per subunit.</text>
</comment>
<keyword evidence="7 13" id="KW-0378">Hydrolase</keyword>
<dbReference type="EMBL" id="KB203188">
    <property type="protein sequence ID" value="ESO86005.1"/>
    <property type="molecule type" value="Genomic_DNA"/>
</dbReference>
<evidence type="ECO:0000256" key="4">
    <source>
        <dbReference type="ARBA" id="ARBA00022670"/>
    </source>
</evidence>
<dbReference type="PRINTS" id="PR00480">
    <property type="entry name" value="ASTACIN"/>
</dbReference>
<dbReference type="InterPro" id="IPR017050">
    <property type="entry name" value="Metallopeptidase_nem"/>
</dbReference>
<dbReference type="InterPro" id="IPR035914">
    <property type="entry name" value="Sperma_CUB_dom_sf"/>
</dbReference>
<name>V3ZTW4_LOTGI</name>
<evidence type="ECO:0000256" key="5">
    <source>
        <dbReference type="ARBA" id="ARBA00022723"/>
    </source>
</evidence>
<evidence type="ECO:0000256" key="7">
    <source>
        <dbReference type="ARBA" id="ARBA00022801"/>
    </source>
</evidence>
<dbReference type="PROSITE" id="PS51864">
    <property type="entry name" value="ASTACIN"/>
    <property type="match status" value="1"/>
</dbReference>
<evidence type="ECO:0000256" key="2">
    <source>
        <dbReference type="ARBA" id="ARBA00022525"/>
    </source>
</evidence>
<feature type="chain" id="PRO_5005148348" description="Metalloendopeptidase" evidence="14">
    <location>
        <begin position="24"/>
        <end position="730"/>
    </location>
</feature>
<dbReference type="Gene3D" id="3.40.390.10">
    <property type="entry name" value="Collagenase (Catalytic Domain)"/>
    <property type="match status" value="1"/>
</dbReference>
<dbReference type="EC" id="3.4.24.-" evidence="14"/>
<dbReference type="InterPro" id="IPR024079">
    <property type="entry name" value="MetalloPept_cat_dom_sf"/>
</dbReference>
<dbReference type="AlphaFoldDB" id="V3ZTW4"/>
<comment type="caution">
    <text evidence="12">Lacks conserved residue(s) required for the propagation of feature annotation.</text>
</comment>
<evidence type="ECO:0000256" key="13">
    <source>
        <dbReference type="PROSITE-ProRule" id="PRU01211"/>
    </source>
</evidence>
<dbReference type="CDD" id="cd04280">
    <property type="entry name" value="ZnMc_astacin_like"/>
    <property type="match status" value="1"/>
</dbReference>
<feature type="domain" description="Peptidase M12A" evidence="16">
    <location>
        <begin position="131"/>
        <end position="335"/>
    </location>
</feature>
<dbReference type="PROSITE" id="PS01180">
    <property type="entry name" value="CUB"/>
    <property type="match status" value="1"/>
</dbReference>
<evidence type="ECO:0000256" key="1">
    <source>
        <dbReference type="ARBA" id="ARBA00004613"/>
    </source>
</evidence>
<evidence type="ECO:0000256" key="12">
    <source>
        <dbReference type="PROSITE-ProRule" id="PRU00059"/>
    </source>
</evidence>
<dbReference type="OrthoDB" id="6156706at2759"/>
<reference evidence="17 18" key="1">
    <citation type="journal article" date="2013" name="Nature">
        <title>Insights into bilaterian evolution from three spiralian genomes.</title>
        <authorList>
            <person name="Simakov O."/>
            <person name="Marletaz F."/>
            <person name="Cho S.J."/>
            <person name="Edsinger-Gonzales E."/>
            <person name="Havlak P."/>
            <person name="Hellsten U."/>
            <person name="Kuo D.H."/>
            <person name="Larsson T."/>
            <person name="Lv J."/>
            <person name="Arendt D."/>
            <person name="Savage R."/>
            <person name="Osoegawa K."/>
            <person name="de Jong P."/>
            <person name="Grimwood J."/>
            <person name="Chapman J.A."/>
            <person name="Shapiro H."/>
            <person name="Aerts A."/>
            <person name="Otillar R.P."/>
            <person name="Terry A.Y."/>
            <person name="Boore J.L."/>
            <person name="Grigoriev I.V."/>
            <person name="Lindberg D.R."/>
            <person name="Seaver E.C."/>
            <person name="Weisblat D.A."/>
            <person name="Putnam N.H."/>
            <person name="Rokhsar D.S."/>
        </authorList>
    </citation>
    <scope>NUCLEOTIDE SEQUENCE [LARGE SCALE GENOMIC DNA]</scope>
</reference>
<dbReference type="GO" id="GO:0004222">
    <property type="term" value="F:metalloendopeptidase activity"/>
    <property type="evidence" value="ECO:0007669"/>
    <property type="project" value="UniProtKB-UniRule"/>
</dbReference>
<dbReference type="PANTHER" id="PTHR10127">
    <property type="entry name" value="DISCOIDIN, CUB, EGF, LAMININ , AND ZINC METALLOPROTEASE DOMAIN CONTAINING"/>
    <property type="match status" value="1"/>
</dbReference>
<dbReference type="OMA" id="GMRYCCY"/>
<evidence type="ECO:0000313" key="17">
    <source>
        <dbReference type="EMBL" id="ESO86005.1"/>
    </source>
</evidence>
<feature type="binding site" evidence="13">
    <location>
        <position position="241"/>
    </location>
    <ligand>
        <name>Zn(2+)</name>
        <dbReference type="ChEBI" id="CHEBI:29105"/>
        <note>catalytic</note>
    </ligand>
</feature>
<dbReference type="KEGG" id="lgi:LOTGIDRAFT_167509"/>
<proteinExistence type="predicted"/>
<keyword evidence="2" id="KW-0964">Secreted</keyword>
<evidence type="ECO:0000256" key="8">
    <source>
        <dbReference type="ARBA" id="ARBA00022833"/>
    </source>
</evidence>
<dbReference type="SMART" id="SM00042">
    <property type="entry name" value="CUB"/>
    <property type="match status" value="1"/>
</dbReference>
<feature type="binding site" evidence="13">
    <location>
        <position position="231"/>
    </location>
    <ligand>
        <name>Zn(2+)</name>
        <dbReference type="ChEBI" id="CHEBI:29105"/>
        <note>catalytic</note>
    </ligand>
</feature>
<feature type="signal peptide" evidence="14">
    <location>
        <begin position="1"/>
        <end position="23"/>
    </location>
</feature>
<dbReference type="InterPro" id="IPR034035">
    <property type="entry name" value="Astacin-like_dom"/>
</dbReference>
<dbReference type="InterPro" id="IPR001506">
    <property type="entry name" value="Peptidase_M12A"/>
</dbReference>
<dbReference type="PIRSF" id="PIRSF036365">
    <property type="entry name" value="Astacin_nematoda"/>
    <property type="match status" value="1"/>
</dbReference>
<protein>
    <recommendedName>
        <fullName evidence="14">Metalloendopeptidase</fullName>
        <ecNumber evidence="14">3.4.24.-</ecNumber>
    </recommendedName>
</protein>
<dbReference type="Proteomes" id="UP000030746">
    <property type="component" value="Unassembled WGS sequence"/>
</dbReference>
<evidence type="ECO:0000256" key="3">
    <source>
        <dbReference type="ARBA" id="ARBA00022536"/>
    </source>
</evidence>
<sequence length="730" mass="82912">MDKRCVWMLVVSLLIFRLDLIYSSPVKLLVDNSLSDNSNSDKLLSDELLSDDSEIMVGPDDIHDDQTVEERKVVWSTLQLLETRIARQKHKPIQKNRPVSKTTNLLFEGDIMLRPSEAVEKVEENSERQKRKMTSKDYKMWDFPIPYRFDTKGKAIHDEVEKSHIRKAIRHWEGRTCITFEEVDANYTAMKPVILFKKDIGCWSYVGKEKAFREQEVSIGAGCFNVGTIIHEIGHAIGFWHEQSRPDRDDHVTVLYENVKYGKDYNFVEESWRDVINLGIPYDSGSIMHYKSTEYSYNDQVMTIKTIDPLLQRVLGQRVELSFFDTKLANLAYCNKKCPQALTENNCRHDGYTDPLNCNRCRCPEGLRGAQCETVAPALGEPCGGTLQIEGTETYKITTPGFPYNFRPGQRCYWLIKAKKGKSVYLNVSSKNFMFTPNCSNSTRIPCTEDFLEVKYHTSFGGTGARFCCTVPPNKIIVSEGNEMLVIFRSTSGGYGGFQASVSSESCGGCTTDEPLEQKACVRHVTRSCIQEWQVRVKEECPVFFIPPGADCGGYVNKTMRRKSTCDEEEKYCCGNRKLVDGKCIASQRRIAAPPTTTTQRVKVSNHVVVNYSETNISNDVNVGWSDWTDLTQCSRQCGGCGRKKVRRTCDYPTSCGGKSLEEKTVTCNIEKCKISLVTLCNQVRRVEYRCGLFWPLKTCTRYQSYLSVCQSYCCQGFKQTVNGTCILAT</sequence>
<keyword evidence="10" id="KW-1015">Disulfide bond</keyword>
<keyword evidence="5 13" id="KW-0479">Metal-binding</keyword>
<dbReference type="Pfam" id="PF01400">
    <property type="entry name" value="Astacin"/>
    <property type="match status" value="1"/>
</dbReference>
<dbReference type="CTD" id="20240632"/>
<dbReference type="GO" id="GO:0008270">
    <property type="term" value="F:zinc ion binding"/>
    <property type="evidence" value="ECO:0007669"/>
    <property type="project" value="UniProtKB-UniRule"/>
</dbReference>
<dbReference type="Gene3D" id="2.20.100.10">
    <property type="entry name" value="Thrombospondin type-1 (TSP1) repeat"/>
    <property type="match status" value="1"/>
</dbReference>
<dbReference type="PROSITE" id="PS50092">
    <property type="entry name" value="TSP1"/>
    <property type="match status" value="1"/>
</dbReference>
<evidence type="ECO:0000259" key="16">
    <source>
        <dbReference type="PROSITE" id="PS51864"/>
    </source>
</evidence>
<accession>V3ZTW4</accession>
<keyword evidence="6 14" id="KW-0732">Signal</keyword>
<keyword evidence="3" id="KW-0245">EGF-like domain</keyword>
<feature type="binding site" evidence="13">
    <location>
        <position position="235"/>
    </location>
    <ligand>
        <name>Zn(2+)</name>
        <dbReference type="ChEBI" id="CHEBI:29105"/>
        <note>catalytic</note>
    </ligand>
</feature>
<dbReference type="GeneID" id="20240632"/>
<gene>
    <name evidence="17" type="ORF">LOTGIDRAFT_167509</name>
</gene>
<evidence type="ECO:0000259" key="15">
    <source>
        <dbReference type="PROSITE" id="PS01180"/>
    </source>
</evidence>
<comment type="subcellular location">
    <subcellularLocation>
        <location evidence="1">Secreted</location>
    </subcellularLocation>
</comment>
<dbReference type="InterPro" id="IPR000859">
    <property type="entry name" value="CUB_dom"/>
</dbReference>
<dbReference type="InterPro" id="IPR036383">
    <property type="entry name" value="TSP1_rpt_sf"/>
</dbReference>
<dbReference type="InterPro" id="IPR000884">
    <property type="entry name" value="TSP1_rpt"/>
</dbReference>
<dbReference type="GO" id="GO:0006508">
    <property type="term" value="P:proteolysis"/>
    <property type="evidence" value="ECO:0007669"/>
    <property type="project" value="UniProtKB-KW"/>
</dbReference>
<keyword evidence="8 13" id="KW-0862">Zinc</keyword>
<evidence type="ECO:0000256" key="14">
    <source>
        <dbReference type="RuleBase" id="RU361183"/>
    </source>
</evidence>
<feature type="domain" description="CUB" evidence="15">
    <location>
        <begin position="383"/>
        <end position="505"/>
    </location>
</feature>
<organism evidence="17 18">
    <name type="scientific">Lottia gigantea</name>
    <name type="common">Giant owl limpet</name>
    <dbReference type="NCBI Taxonomy" id="225164"/>
    <lineage>
        <taxon>Eukaryota</taxon>
        <taxon>Metazoa</taxon>
        <taxon>Spiralia</taxon>
        <taxon>Lophotrochozoa</taxon>
        <taxon>Mollusca</taxon>
        <taxon>Gastropoda</taxon>
        <taxon>Patellogastropoda</taxon>
        <taxon>Lottioidea</taxon>
        <taxon>Lottiidae</taxon>
        <taxon>Lottia</taxon>
    </lineage>
</organism>
<dbReference type="CDD" id="cd00041">
    <property type="entry name" value="CUB"/>
    <property type="match status" value="1"/>
</dbReference>
<dbReference type="GO" id="GO:0018996">
    <property type="term" value="P:molting cycle, collagen and cuticulin-based cuticle"/>
    <property type="evidence" value="ECO:0007669"/>
    <property type="project" value="InterPro"/>
</dbReference>
<dbReference type="SUPFAM" id="SSF49854">
    <property type="entry name" value="Spermadhesin, CUB domain"/>
    <property type="match status" value="1"/>
</dbReference>
<dbReference type="SMART" id="SM00235">
    <property type="entry name" value="ZnMc"/>
    <property type="match status" value="1"/>
</dbReference>